<dbReference type="InterPro" id="IPR000866">
    <property type="entry name" value="AhpC/TSA"/>
</dbReference>
<keyword evidence="4" id="KW-1185">Reference proteome</keyword>
<organism evidence="3 4">
    <name type="scientific">Sphingobacterium corticis</name>
    <dbReference type="NCBI Taxonomy" id="1812823"/>
    <lineage>
        <taxon>Bacteria</taxon>
        <taxon>Pseudomonadati</taxon>
        <taxon>Bacteroidota</taxon>
        <taxon>Sphingobacteriia</taxon>
        <taxon>Sphingobacteriales</taxon>
        <taxon>Sphingobacteriaceae</taxon>
        <taxon>Sphingobacterium</taxon>
    </lineage>
</organism>
<dbReference type="PROSITE" id="PS00194">
    <property type="entry name" value="THIOREDOXIN_1"/>
    <property type="match status" value="1"/>
</dbReference>
<proteinExistence type="predicted"/>
<name>A0ABW5NI24_9SPHI</name>
<evidence type="ECO:0000259" key="2">
    <source>
        <dbReference type="PROSITE" id="PS51352"/>
    </source>
</evidence>
<evidence type="ECO:0000313" key="3">
    <source>
        <dbReference type="EMBL" id="MFD2598213.1"/>
    </source>
</evidence>
<dbReference type="CDD" id="cd02966">
    <property type="entry name" value="TlpA_like_family"/>
    <property type="match status" value="1"/>
</dbReference>
<accession>A0ABW5NI24</accession>
<dbReference type="InterPro" id="IPR050553">
    <property type="entry name" value="Thioredoxin_ResA/DsbE_sf"/>
</dbReference>
<gene>
    <name evidence="3" type="ORF">ACFSQ3_04545</name>
</gene>
<evidence type="ECO:0000256" key="1">
    <source>
        <dbReference type="ARBA" id="ARBA00023284"/>
    </source>
</evidence>
<dbReference type="EMBL" id="JBHUMA010000004">
    <property type="protein sequence ID" value="MFD2598213.1"/>
    <property type="molecule type" value="Genomic_DNA"/>
</dbReference>
<dbReference type="SUPFAM" id="SSF52833">
    <property type="entry name" value="Thioredoxin-like"/>
    <property type="match status" value="1"/>
</dbReference>
<dbReference type="InterPro" id="IPR017937">
    <property type="entry name" value="Thioredoxin_CS"/>
</dbReference>
<dbReference type="PANTHER" id="PTHR42852:SF17">
    <property type="entry name" value="THIOREDOXIN-LIKE PROTEIN HI_1115"/>
    <property type="match status" value="1"/>
</dbReference>
<dbReference type="InterPro" id="IPR036249">
    <property type="entry name" value="Thioredoxin-like_sf"/>
</dbReference>
<protein>
    <submittedName>
        <fullName evidence="3">TlpA family protein disulfide reductase</fullName>
    </submittedName>
</protein>
<evidence type="ECO:0000313" key="4">
    <source>
        <dbReference type="Proteomes" id="UP001597393"/>
    </source>
</evidence>
<comment type="caution">
    <text evidence="3">The sequence shown here is derived from an EMBL/GenBank/DDBJ whole genome shotgun (WGS) entry which is preliminary data.</text>
</comment>
<dbReference type="Pfam" id="PF00578">
    <property type="entry name" value="AhpC-TSA"/>
    <property type="match status" value="1"/>
</dbReference>
<dbReference type="PANTHER" id="PTHR42852">
    <property type="entry name" value="THIOL:DISULFIDE INTERCHANGE PROTEIN DSBE"/>
    <property type="match status" value="1"/>
</dbReference>
<keyword evidence="1" id="KW-0676">Redox-active center</keyword>
<dbReference type="Gene3D" id="3.40.30.10">
    <property type="entry name" value="Glutaredoxin"/>
    <property type="match status" value="1"/>
</dbReference>
<dbReference type="RefSeq" id="WP_380867937.1">
    <property type="nucleotide sequence ID" value="NZ_JBHUMA010000004.1"/>
</dbReference>
<sequence length="188" mass="20822">MAANGSADGFDSFYEGLNRVEDERVQAEVAKHAINQIAPDFELKDVDGKTIKLSDLRGKVVVLDFWATWCGPCKASFPSMQMAVDKYKDDPNVRFLFLHTWDKGSTNPTKDAKDYVTANNYTFDVLMDLRNPETKQSSTASAYKVSGIPAKFIIDPQGQIRFSASGFSADAKKAVKELSAMIEFSKKG</sequence>
<dbReference type="PROSITE" id="PS51352">
    <property type="entry name" value="THIOREDOXIN_2"/>
    <property type="match status" value="1"/>
</dbReference>
<reference evidence="4" key="1">
    <citation type="journal article" date="2019" name="Int. J. Syst. Evol. Microbiol.">
        <title>The Global Catalogue of Microorganisms (GCM) 10K type strain sequencing project: providing services to taxonomists for standard genome sequencing and annotation.</title>
        <authorList>
            <consortium name="The Broad Institute Genomics Platform"/>
            <consortium name="The Broad Institute Genome Sequencing Center for Infectious Disease"/>
            <person name="Wu L."/>
            <person name="Ma J."/>
        </authorList>
    </citation>
    <scope>NUCLEOTIDE SEQUENCE [LARGE SCALE GENOMIC DNA]</scope>
    <source>
        <strain evidence="4">KCTC 42248</strain>
    </source>
</reference>
<feature type="domain" description="Thioredoxin" evidence="2">
    <location>
        <begin position="32"/>
        <end position="187"/>
    </location>
</feature>
<dbReference type="Proteomes" id="UP001597393">
    <property type="component" value="Unassembled WGS sequence"/>
</dbReference>
<dbReference type="InterPro" id="IPR013766">
    <property type="entry name" value="Thioredoxin_domain"/>
</dbReference>